<feature type="coiled-coil region" evidence="1">
    <location>
        <begin position="548"/>
        <end position="610"/>
    </location>
</feature>
<evidence type="ECO:0000313" key="3">
    <source>
        <dbReference type="EMBL" id="EPZ32414.1"/>
    </source>
</evidence>
<feature type="coiled-coil region" evidence="1">
    <location>
        <begin position="252"/>
        <end position="343"/>
    </location>
</feature>
<dbReference type="EMBL" id="KE561154">
    <property type="protein sequence ID" value="EPZ32414.1"/>
    <property type="molecule type" value="Genomic_DNA"/>
</dbReference>
<protein>
    <submittedName>
        <fullName evidence="3">Uncharacterized protein</fullName>
    </submittedName>
</protein>
<organism evidence="3 4">
    <name type="scientific">Rozella allomycis (strain CSF55)</name>
    <dbReference type="NCBI Taxonomy" id="988480"/>
    <lineage>
        <taxon>Eukaryota</taxon>
        <taxon>Fungi</taxon>
        <taxon>Fungi incertae sedis</taxon>
        <taxon>Cryptomycota</taxon>
        <taxon>Cryptomycota incertae sedis</taxon>
        <taxon>Rozella</taxon>
    </lineage>
</organism>
<reference evidence="3 4" key="1">
    <citation type="journal article" date="2013" name="Curr. Biol.">
        <title>Shared signatures of parasitism and phylogenomics unite Cryptomycota and microsporidia.</title>
        <authorList>
            <person name="James T.Y."/>
            <person name="Pelin A."/>
            <person name="Bonen L."/>
            <person name="Ahrendt S."/>
            <person name="Sain D."/>
            <person name="Corradi N."/>
            <person name="Stajich J.E."/>
        </authorList>
    </citation>
    <scope>NUCLEOTIDE SEQUENCE [LARGE SCALE GENOMIC DNA]</scope>
    <source>
        <strain evidence="3 4">CSF55</strain>
    </source>
</reference>
<dbReference type="AlphaFoldDB" id="A0A075AV28"/>
<gene>
    <name evidence="3" type="ORF">O9G_001316</name>
</gene>
<proteinExistence type="predicted"/>
<name>A0A075AV28_ROZAC</name>
<accession>A0A075AV28</accession>
<feature type="compositionally biased region" description="Basic and acidic residues" evidence="2">
    <location>
        <begin position="230"/>
        <end position="245"/>
    </location>
</feature>
<evidence type="ECO:0000256" key="1">
    <source>
        <dbReference type="SAM" id="Coils"/>
    </source>
</evidence>
<keyword evidence="4" id="KW-1185">Reference proteome</keyword>
<keyword evidence="1" id="KW-0175">Coiled coil</keyword>
<sequence>MNSASPSILTSKKVSEKDLREYLKLCKKEAKNYREQIYQIRSEKEKNEYIRLSSEGTPNVRKIKSLPTVASKYLAASPSPRSHSSPVLKVTPTKTSISREKIGKNIQERIKSTEKIYKAKSPTSCQSSFAKIAEMNNKEEKDEFNMLQERRKSFQNVNEDKSVQSNGGNAFHCSISPIQNQDHKMETFQASFFESVCGNEDIKEQTITFFESESTSPEPQNDPPNPETCSNKKESILKPDRPMEETDLIERVNFLEESMKKSHIVLQKLQQENENLKRSKDGNNFQSSNTNIKEKEEYKETIKKIQNENSLLHFKEKQLHGTMEQLEIENEILRQKLDAINSIQEFQQSIDRNDNRIEVSFYESPNTLPMETNLQTSTPLKTQEHQSVNENDLMNLLNVLNKNTEPEISQAETGFAIAATRKSKPRKHKVKENLEESLISVMKIEIEKFIKHKSDLENQISRHLEARESQERYFEEVLKSIKEENISMKRKNADLKDTLQNYDIQFGAIKRCPVAPTDAPRDFLSEYSNLKFKYDELEKKQLETTFELNNLKISHSTLQKEKNDLDARIDEVENDQRTTQKELNESLALNDKLKLELAESRASQQQLRRKLDTSIQTNSALEKCIKRIEKCYTTVFTQ</sequence>
<dbReference type="HOGENOM" id="CLU_429033_0_0_1"/>
<evidence type="ECO:0000313" key="4">
    <source>
        <dbReference type="Proteomes" id="UP000030755"/>
    </source>
</evidence>
<feature type="region of interest" description="Disordered" evidence="2">
    <location>
        <begin position="211"/>
        <end position="245"/>
    </location>
</feature>
<evidence type="ECO:0000256" key="2">
    <source>
        <dbReference type="SAM" id="MobiDB-lite"/>
    </source>
</evidence>
<feature type="coiled-coil region" evidence="1">
    <location>
        <begin position="130"/>
        <end position="157"/>
    </location>
</feature>
<dbReference type="Proteomes" id="UP000030755">
    <property type="component" value="Unassembled WGS sequence"/>
</dbReference>